<dbReference type="AlphaFoldDB" id="A0AAD5V123"/>
<feature type="compositionally biased region" description="Low complexity" evidence="1">
    <location>
        <begin position="69"/>
        <end position="84"/>
    </location>
</feature>
<keyword evidence="3" id="KW-1185">Reference proteome</keyword>
<accession>A0AAD5V123</accession>
<feature type="compositionally biased region" description="Pro residues" evidence="1">
    <location>
        <begin position="53"/>
        <end position="68"/>
    </location>
</feature>
<evidence type="ECO:0000256" key="1">
    <source>
        <dbReference type="SAM" id="MobiDB-lite"/>
    </source>
</evidence>
<reference evidence="2" key="1">
    <citation type="submission" date="2022-07" db="EMBL/GenBank/DDBJ databases">
        <title>Genome Sequence of Physisporinus lineatus.</title>
        <authorList>
            <person name="Buettner E."/>
        </authorList>
    </citation>
    <scope>NUCLEOTIDE SEQUENCE</scope>
    <source>
        <strain evidence="2">VT162</strain>
    </source>
</reference>
<dbReference type="EMBL" id="JANAWD010000316">
    <property type="protein sequence ID" value="KAJ3481533.1"/>
    <property type="molecule type" value="Genomic_DNA"/>
</dbReference>
<protein>
    <submittedName>
        <fullName evidence="2">Uncharacterized protein</fullName>
    </submittedName>
</protein>
<evidence type="ECO:0000313" key="2">
    <source>
        <dbReference type="EMBL" id="KAJ3481533.1"/>
    </source>
</evidence>
<gene>
    <name evidence="2" type="ORF">NLI96_g7592</name>
</gene>
<feature type="region of interest" description="Disordered" evidence="1">
    <location>
        <begin position="1"/>
        <end position="28"/>
    </location>
</feature>
<sequence>MDPSQDRSQDLSQDILSQDRSQENTFRLPMAVVEPHAIPLPIPLSPLSLVPSSHPPSPAPSPSPPPSPIASSSNLNTDPSSSLTPPQSLAVTHYMPPLLYYAPAPAGQYIQPGWNPETGLPMDVWLRVFHILWKRRNAITLLACVTSDCGCMKTSTGLLRMFATHRGMQSALQQSTFCQRNGMTSQPDLLLPSQLLLYDWQVSAHSQKCIH</sequence>
<name>A0AAD5V123_9APHY</name>
<proteinExistence type="predicted"/>
<dbReference type="Proteomes" id="UP001212997">
    <property type="component" value="Unassembled WGS sequence"/>
</dbReference>
<feature type="compositionally biased region" description="Polar residues" evidence="1">
    <location>
        <begin position="10"/>
        <end position="25"/>
    </location>
</feature>
<evidence type="ECO:0000313" key="3">
    <source>
        <dbReference type="Proteomes" id="UP001212997"/>
    </source>
</evidence>
<feature type="region of interest" description="Disordered" evidence="1">
    <location>
        <begin position="49"/>
        <end position="88"/>
    </location>
</feature>
<comment type="caution">
    <text evidence="2">The sequence shown here is derived from an EMBL/GenBank/DDBJ whole genome shotgun (WGS) entry which is preliminary data.</text>
</comment>
<organism evidence="2 3">
    <name type="scientific">Meripilus lineatus</name>
    <dbReference type="NCBI Taxonomy" id="2056292"/>
    <lineage>
        <taxon>Eukaryota</taxon>
        <taxon>Fungi</taxon>
        <taxon>Dikarya</taxon>
        <taxon>Basidiomycota</taxon>
        <taxon>Agaricomycotina</taxon>
        <taxon>Agaricomycetes</taxon>
        <taxon>Polyporales</taxon>
        <taxon>Meripilaceae</taxon>
        <taxon>Meripilus</taxon>
    </lineage>
</organism>